<sequence length="688" mass="73916">MTSTPPTQDSATSSEHDPGSEGRRSAILRPVFIPASIIIIGLIVATIVFANVAGDALEEATTQLNTWITDGVGWWYVIAVNIFLVFALYCAFSKIGLIRLGRDGEGPEFGVVSWFLMLFSAGMGIGLVFFGVAEPLWHYVAPPEAFGNAPESDAAARESVGLMMLQWGFHPWAIYAVVGLGLAYMSFRRGRPLAVRWLLEPLIGRKRVEGWMGHTVDTVAIVGTLFGVATSFGFGISQILGGLEFLGWAETSDPLIIGLITGITAVAVWSVVSGVHKGLKWLSNFNMSVAALLALVVFLLGPTIFLLKSIPENAGVYLSLLPETMFHAGPFSSDGWEAAWTIAYWGWWTSWAPFVGMFIARISRGRTIREFVVGVLLAPTMASLLWFTIFGDSGILQQREQGTMLVEDPETGDMVVNSTTALFQLFESFPGGLPVLLSVVAMVVVVLFFVTSSDSGSLVIDMLASGGSTQTSATTRVYWAVLEGVAAAVLLVVGGNVALTALQTLSISTAAPFSIILVLACISLIKAFRHEVATMPSYIQVLPQSEEAEPEPPPLASALRRRPQLGDVSMTLDGLSTTRTNGRTAAAPEPEPEAEPEPQIITYRTLHPSDVVLDPETGDPVEVEQVEDPLAGEVFDTPEFESSQEFLNQGGQLDEEGNPIPLDTDEDGTGDDGDPADRSEEPEPRSTS</sequence>
<dbReference type="Pfam" id="PF02028">
    <property type="entry name" value="BCCT"/>
    <property type="match status" value="1"/>
</dbReference>
<feature type="compositionally biased region" description="Polar residues" evidence="8">
    <location>
        <begin position="574"/>
        <end position="583"/>
    </location>
</feature>
<feature type="compositionally biased region" description="Polar residues" evidence="8">
    <location>
        <begin position="1"/>
        <end position="13"/>
    </location>
</feature>
<feature type="transmembrane region" description="Helical" evidence="9">
    <location>
        <begin position="338"/>
        <end position="359"/>
    </location>
</feature>
<feature type="transmembrane region" description="Helical" evidence="9">
    <location>
        <begin position="109"/>
        <end position="133"/>
    </location>
</feature>
<keyword evidence="7 9" id="KW-0472">Membrane</keyword>
<dbReference type="RefSeq" id="WP_332902804.1">
    <property type="nucleotide sequence ID" value="NZ_JBAGLP010000118.1"/>
</dbReference>
<feature type="region of interest" description="Disordered" evidence="8">
    <location>
        <begin position="641"/>
        <end position="688"/>
    </location>
</feature>
<keyword evidence="6 9" id="KW-1133">Transmembrane helix</keyword>
<feature type="transmembrane region" description="Helical" evidence="9">
    <location>
        <begin position="371"/>
        <end position="389"/>
    </location>
</feature>
<evidence type="ECO:0000256" key="9">
    <source>
        <dbReference type="SAM" id="Phobius"/>
    </source>
</evidence>
<evidence type="ECO:0000256" key="2">
    <source>
        <dbReference type="ARBA" id="ARBA00005658"/>
    </source>
</evidence>
<evidence type="ECO:0000256" key="4">
    <source>
        <dbReference type="ARBA" id="ARBA00022475"/>
    </source>
</evidence>
<dbReference type="Proteomes" id="UP001310387">
    <property type="component" value="Unassembled WGS sequence"/>
</dbReference>
<feature type="compositionally biased region" description="Basic and acidic residues" evidence="8">
    <location>
        <begin position="675"/>
        <end position="688"/>
    </location>
</feature>
<feature type="region of interest" description="Disordered" evidence="8">
    <location>
        <begin position="1"/>
        <end position="22"/>
    </location>
</feature>
<feature type="region of interest" description="Disordered" evidence="8">
    <location>
        <begin position="544"/>
        <end position="563"/>
    </location>
</feature>
<proteinExistence type="inferred from homology"/>
<dbReference type="InterPro" id="IPR018093">
    <property type="entry name" value="BCCT_CS"/>
</dbReference>
<dbReference type="EMBL" id="JBAGLP010000118">
    <property type="protein sequence ID" value="MEG3616321.1"/>
    <property type="molecule type" value="Genomic_DNA"/>
</dbReference>
<name>A0ABU7ZAD3_9MICO</name>
<accession>A0ABU7ZAD3</accession>
<organism evidence="10 11">
    <name type="scientific">Isoptericola haloaureus</name>
    <dbReference type="NCBI Taxonomy" id="1542902"/>
    <lineage>
        <taxon>Bacteria</taxon>
        <taxon>Bacillati</taxon>
        <taxon>Actinomycetota</taxon>
        <taxon>Actinomycetes</taxon>
        <taxon>Micrococcales</taxon>
        <taxon>Promicromonosporaceae</taxon>
        <taxon>Isoptericola</taxon>
    </lineage>
</organism>
<reference evidence="10" key="2">
    <citation type="submission" date="2024-02" db="EMBL/GenBank/DDBJ databases">
        <authorList>
            <person name="Prathaban M."/>
            <person name="Mythili R."/>
            <person name="Sharmila Devi N."/>
            <person name="Sobanaa M."/>
            <person name="Prathiviraj R."/>
            <person name="Selvin J."/>
        </authorList>
    </citation>
    <scope>NUCLEOTIDE SEQUENCE</scope>
    <source>
        <strain evidence="10">MP1014</strain>
    </source>
</reference>
<dbReference type="PANTHER" id="PTHR30047">
    <property type="entry name" value="HIGH-AFFINITY CHOLINE TRANSPORT PROTEIN-RELATED"/>
    <property type="match status" value="1"/>
</dbReference>
<dbReference type="PROSITE" id="PS01303">
    <property type="entry name" value="BCCT"/>
    <property type="match status" value="1"/>
</dbReference>
<feature type="transmembrane region" description="Helical" evidence="9">
    <location>
        <begin position="31"/>
        <end position="53"/>
    </location>
</feature>
<feature type="transmembrane region" description="Helical" evidence="9">
    <location>
        <begin position="256"/>
        <end position="275"/>
    </location>
</feature>
<evidence type="ECO:0000256" key="8">
    <source>
        <dbReference type="SAM" id="MobiDB-lite"/>
    </source>
</evidence>
<evidence type="ECO:0000256" key="7">
    <source>
        <dbReference type="ARBA" id="ARBA00023136"/>
    </source>
</evidence>
<comment type="subcellular location">
    <subcellularLocation>
        <location evidence="1">Cell membrane</location>
        <topology evidence="1">Multi-pass membrane protein</topology>
    </subcellularLocation>
</comment>
<comment type="similarity">
    <text evidence="2">Belongs to the BCCT transporter (TC 2.A.15) family.</text>
</comment>
<gene>
    <name evidence="10" type="ORF">V5O49_14415</name>
</gene>
<keyword evidence="3" id="KW-0813">Transport</keyword>
<feature type="transmembrane region" description="Helical" evidence="9">
    <location>
        <begin position="287"/>
        <end position="307"/>
    </location>
</feature>
<dbReference type="PANTHER" id="PTHR30047:SF7">
    <property type="entry name" value="HIGH-AFFINITY CHOLINE TRANSPORT PROTEIN"/>
    <property type="match status" value="1"/>
</dbReference>
<feature type="transmembrane region" description="Helical" evidence="9">
    <location>
        <begin position="505"/>
        <end position="525"/>
    </location>
</feature>
<feature type="region of interest" description="Disordered" evidence="8">
    <location>
        <begin position="571"/>
        <end position="598"/>
    </location>
</feature>
<feature type="transmembrane region" description="Helical" evidence="9">
    <location>
        <begin position="431"/>
        <end position="450"/>
    </location>
</feature>
<evidence type="ECO:0000256" key="6">
    <source>
        <dbReference type="ARBA" id="ARBA00022989"/>
    </source>
</evidence>
<evidence type="ECO:0000256" key="5">
    <source>
        <dbReference type="ARBA" id="ARBA00022692"/>
    </source>
</evidence>
<keyword evidence="5 9" id="KW-0812">Transmembrane</keyword>
<keyword evidence="11" id="KW-1185">Reference proteome</keyword>
<dbReference type="NCBIfam" id="TIGR00842">
    <property type="entry name" value="bcct"/>
    <property type="match status" value="1"/>
</dbReference>
<feature type="compositionally biased region" description="Polar residues" evidence="8">
    <location>
        <begin position="641"/>
        <end position="651"/>
    </location>
</feature>
<evidence type="ECO:0000313" key="11">
    <source>
        <dbReference type="Proteomes" id="UP001310387"/>
    </source>
</evidence>
<protein>
    <submittedName>
        <fullName evidence="10">BCCT family transporter</fullName>
    </submittedName>
</protein>
<reference evidence="10" key="1">
    <citation type="journal article" date="2024" name="Antonie Van Leeuwenhoek">
        <title>Isoptericola haloaureus sp. nov., a dimorphic actinobacterium isolated from mangrove sediments of southeast India, implicating biosaline agricultural significance through nitrogen fixation and salt tolerance genes.</title>
        <authorList>
            <person name="Prathaban M."/>
            <person name="Prathiviraj R."/>
            <person name="Ravichandran M."/>
            <person name="Natarajan S.D."/>
            <person name="Sobanaa M."/>
            <person name="Hari Krishna Kumar S."/>
            <person name="Chandrasekar V."/>
            <person name="Selvin J."/>
        </authorList>
    </citation>
    <scope>NUCLEOTIDE SEQUENCE</scope>
    <source>
        <strain evidence="10">MP1014</strain>
    </source>
</reference>
<evidence type="ECO:0000313" key="10">
    <source>
        <dbReference type="EMBL" id="MEG3616321.1"/>
    </source>
</evidence>
<comment type="caution">
    <text evidence="10">The sequence shown here is derived from an EMBL/GenBank/DDBJ whole genome shotgun (WGS) entry which is preliminary data.</text>
</comment>
<dbReference type="InterPro" id="IPR000060">
    <property type="entry name" value="BCCT_transptr"/>
</dbReference>
<feature type="transmembrane region" description="Helical" evidence="9">
    <location>
        <begin position="73"/>
        <end position="97"/>
    </location>
</feature>
<keyword evidence="4" id="KW-1003">Cell membrane</keyword>
<feature type="compositionally biased region" description="Acidic residues" evidence="8">
    <location>
        <begin position="653"/>
        <end position="674"/>
    </location>
</feature>
<feature type="transmembrane region" description="Helical" evidence="9">
    <location>
        <begin position="477"/>
        <end position="499"/>
    </location>
</feature>
<feature type="transmembrane region" description="Helical" evidence="9">
    <location>
        <begin position="169"/>
        <end position="187"/>
    </location>
</feature>
<evidence type="ECO:0000256" key="3">
    <source>
        <dbReference type="ARBA" id="ARBA00022448"/>
    </source>
</evidence>
<feature type="transmembrane region" description="Helical" evidence="9">
    <location>
        <begin position="215"/>
        <end position="236"/>
    </location>
</feature>
<evidence type="ECO:0000256" key="1">
    <source>
        <dbReference type="ARBA" id="ARBA00004651"/>
    </source>
</evidence>